<dbReference type="GO" id="GO:0008381">
    <property type="term" value="F:mechanosensitive monoatomic ion channel activity"/>
    <property type="evidence" value="ECO:0007669"/>
    <property type="project" value="UniProtKB-ARBA"/>
</dbReference>
<gene>
    <name evidence="9" type="ORF">SAMN02745172_03939</name>
</gene>
<dbReference type="SUPFAM" id="SSF82861">
    <property type="entry name" value="Mechanosensitive channel protein MscS (YggB), transmembrane region"/>
    <property type="match status" value="1"/>
</dbReference>
<dbReference type="PROSITE" id="PS01246">
    <property type="entry name" value="UPF0003"/>
    <property type="match status" value="1"/>
</dbReference>
<dbReference type="PANTHER" id="PTHR30566:SF5">
    <property type="entry name" value="MECHANOSENSITIVE ION CHANNEL PROTEIN 1, MITOCHONDRIAL-RELATED"/>
    <property type="match status" value="1"/>
</dbReference>
<feature type="transmembrane region" description="Helical" evidence="6">
    <location>
        <begin position="355"/>
        <end position="374"/>
    </location>
</feature>
<dbReference type="InterPro" id="IPR006686">
    <property type="entry name" value="MscS_channel_CS"/>
</dbReference>
<proteinExistence type="inferred from homology"/>
<accession>A0A1M7ZQT0</accession>
<dbReference type="SUPFAM" id="SSF50182">
    <property type="entry name" value="Sm-like ribonucleoproteins"/>
    <property type="match status" value="1"/>
</dbReference>
<dbReference type="AlphaFoldDB" id="A0A1M7ZQT0"/>
<evidence type="ECO:0000313" key="10">
    <source>
        <dbReference type="Proteomes" id="UP000186406"/>
    </source>
</evidence>
<evidence type="ECO:0000256" key="3">
    <source>
        <dbReference type="ARBA" id="ARBA00022692"/>
    </source>
</evidence>
<name>A0A1M7ZQT0_9HYPH</name>
<feature type="transmembrane region" description="Helical" evidence="6">
    <location>
        <begin position="219"/>
        <end position="240"/>
    </location>
</feature>
<keyword evidence="10" id="KW-1185">Reference proteome</keyword>
<evidence type="ECO:0000259" key="8">
    <source>
        <dbReference type="Pfam" id="PF00924"/>
    </source>
</evidence>
<dbReference type="InterPro" id="IPR023408">
    <property type="entry name" value="MscS_beta-dom_sf"/>
</dbReference>
<dbReference type="Gene3D" id="1.10.287.1260">
    <property type="match status" value="1"/>
</dbReference>
<dbReference type="InterPro" id="IPR011014">
    <property type="entry name" value="MscS_channel_TM-2"/>
</dbReference>
<feature type="signal peptide" evidence="7">
    <location>
        <begin position="1"/>
        <end position="21"/>
    </location>
</feature>
<dbReference type="Proteomes" id="UP000186406">
    <property type="component" value="Unassembled WGS sequence"/>
</dbReference>
<evidence type="ECO:0000256" key="6">
    <source>
        <dbReference type="SAM" id="Phobius"/>
    </source>
</evidence>
<dbReference type="EMBL" id="FRXO01000012">
    <property type="protein sequence ID" value="SHO67264.1"/>
    <property type="molecule type" value="Genomic_DNA"/>
</dbReference>
<dbReference type="RefSeq" id="WP_073631903.1">
    <property type="nucleotide sequence ID" value="NZ_FRXO01000012.1"/>
</dbReference>
<keyword evidence="3 6" id="KW-0812">Transmembrane</keyword>
<protein>
    <submittedName>
        <fullName evidence="9">MscS family membrane protein</fullName>
    </submittedName>
</protein>
<sequence length="556" mass="60399">MLKIVRLLFLLLVIAAQPAAAQTDNPLDPMDTSSPSATYQSFVDAAKRIEAQYMDYIAGKTVAKALALRHSIDRVRRLMDLSTLPPATRLKVGNAAFGYLLDILARLPPFNPADIPGASGRDWGKLPPKWDIPGTEIRIARVETGPRAGEYLFTAESIENLPDYYSIIIHRPRVQPGLYNSFHQEQINFTGPFIPDRWVRQIPKPLQQTFLDTPIWKEIVIVAAILLVLFLMIGWTRFAHRMAKDAGHVGRLAWHLAVPLMLLFLYTLYQRMVAIQINLFGDFAAGESILSAVVSYAAAAWAAWIACFLVVEAVIASPSIPDNSYDAHLLRLAARLAAVLSSGTILIYGANDIGIPALGLVAGLGVGGFALALASQSTIENLFGGLSIFADRPFRVGDFIHYGGGSGSVETIGPRSSRIRAPDGSLITVPNSDLAKMHITNSSMRNKCLFLHTLNLRCDVSPDIIRTLLHDLQALVDGEDALEKSPGMPRVTLTAIGPLALQVEIRGYVLMSDYGAFLKIQQALILAILERVEAAGDILAVPALQLSSEAAGRKAG</sequence>
<dbReference type="OrthoDB" id="9814206at2"/>
<feature type="transmembrane region" description="Helical" evidence="6">
    <location>
        <begin position="332"/>
        <end position="349"/>
    </location>
</feature>
<evidence type="ECO:0000256" key="5">
    <source>
        <dbReference type="ARBA" id="ARBA00023136"/>
    </source>
</evidence>
<feature type="domain" description="Mechanosensitive ion channel MscS" evidence="8">
    <location>
        <begin position="378"/>
        <end position="443"/>
    </location>
</feature>
<keyword evidence="4 6" id="KW-1133">Transmembrane helix</keyword>
<dbReference type="PANTHER" id="PTHR30566">
    <property type="entry name" value="YNAI-RELATED MECHANOSENSITIVE ION CHANNEL"/>
    <property type="match status" value="1"/>
</dbReference>
<evidence type="ECO:0000256" key="1">
    <source>
        <dbReference type="ARBA" id="ARBA00004141"/>
    </source>
</evidence>
<evidence type="ECO:0000256" key="2">
    <source>
        <dbReference type="ARBA" id="ARBA00008017"/>
    </source>
</evidence>
<dbReference type="InterPro" id="IPR010920">
    <property type="entry name" value="LSM_dom_sf"/>
</dbReference>
<dbReference type="STRING" id="1123029.SAMN02745172_03939"/>
<reference evidence="9 10" key="1">
    <citation type="submission" date="2016-12" db="EMBL/GenBank/DDBJ databases">
        <authorList>
            <person name="Song W.-J."/>
            <person name="Kurnit D.M."/>
        </authorList>
    </citation>
    <scope>NUCLEOTIDE SEQUENCE [LARGE SCALE GENOMIC DNA]</scope>
    <source>
        <strain evidence="9 10">DSM 19599</strain>
    </source>
</reference>
<keyword evidence="5 6" id="KW-0472">Membrane</keyword>
<dbReference type="InterPro" id="IPR006685">
    <property type="entry name" value="MscS_channel_2nd"/>
</dbReference>
<feature type="transmembrane region" description="Helical" evidence="6">
    <location>
        <begin position="252"/>
        <end position="269"/>
    </location>
</feature>
<evidence type="ECO:0000313" key="9">
    <source>
        <dbReference type="EMBL" id="SHO67264.1"/>
    </source>
</evidence>
<dbReference type="Gene3D" id="2.30.30.60">
    <property type="match status" value="1"/>
</dbReference>
<comment type="subcellular location">
    <subcellularLocation>
        <location evidence="1">Membrane</location>
        <topology evidence="1">Multi-pass membrane protein</topology>
    </subcellularLocation>
</comment>
<evidence type="ECO:0000256" key="7">
    <source>
        <dbReference type="SAM" id="SignalP"/>
    </source>
</evidence>
<dbReference type="Pfam" id="PF00924">
    <property type="entry name" value="MS_channel_2nd"/>
    <property type="match status" value="1"/>
</dbReference>
<dbReference type="GO" id="GO:0016020">
    <property type="term" value="C:membrane"/>
    <property type="evidence" value="ECO:0007669"/>
    <property type="project" value="UniProtKB-SubCell"/>
</dbReference>
<organism evidence="9 10">
    <name type="scientific">Pseudoxanthobacter soli DSM 19599</name>
    <dbReference type="NCBI Taxonomy" id="1123029"/>
    <lineage>
        <taxon>Bacteria</taxon>
        <taxon>Pseudomonadati</taxon>
        <taxon>Pseudomonadota</taxon>
        <taxon>Alphaproteobacteria</taxon>
        <taxon>Hyphomicrobiales</taxon>
        <taxon>Segnochrobactraceae</taxon>
        <taxon>Pseudoxanthobacter</taxon>
    </lineage>
</organism>
<feature type="transmembrane region" description="Helical" evidence="6">
    <location>
        <begin position="289"/>
        <end position="311"/>
    </location>
</feature>
<comment type="similarity">
    <text evidence="2">Belongs to the MscS (TC 1.A.23) family.</text>
</comment>
<evidence type="ECO:0000256" key="4">
    <source>
        <dbReference type="ARBA" id="ARBA00022989"/>
    </source>
</evidence>
<feature type="chain" id="PRO_5012161490" evidence="7">
    <location>
        <begin position="22"/>
        <end position="556"/>
    </location>
</feature>
<keyword evidence="7" id="KW-0732">Signal</keyword>